<keyword evidence="3" id="KW-0285">Flavoprotein</keyword>
<dbReference type="RefSeq" id="WP_107567817.1">
    <property type="nucleotide sequence ID" value="NZ_PYYB01000001.1"/>
</dbReference>
<comment type="cofactor">
    <cofactor evidence="1">
        <name>FMN</name>
        <dbReference type="ChEBI" id="CHEBI:58210"/>
    </cofactor>
</comment>
<dbReference type="OrthoDB" id="9773807at2"/>
<dbReference type="Pfam" id="PF00881">
    <property type="entry name" value="Nitroreductase"/>
    <property type="match status" value="1"/>
</dbReference>
<dbReference type="PANTHER" id="PTHR43821:SF1">
    <property type="entry name" value="NAD(P)H NITROREDUCTASE YDJA-RELATED"/>
    <property type="match status" value="1"/>
</dbReference>
<evidence type="ECO:0000256" key="2">
    <source>
        <dbReference type="ARBA" id="ARBA00007118"/>
    </source>
</evidence>
<dbReference type="Proteomes" id="UP000240739">
    <property type="component" value="Unassembled WGS sequence"/>
</dbReference>
<dbReference type="InterPro" id="IPR026021">
    <property type="entry name" value="YdjA-like"/>
</dbReference>
<evidence type="ECO:0000256" key="7">
    <source>
        <dbReference type="ARBA" id="ARBA00023027"/>
    </source>
</evidence>
<evidence type="ECO:0000256" key="3">
    <source>
        <dbReference type="ARBA" id="ARBA00022630"/>
    </source>
</evidence>
<dbReference type="InterPro" id="IPR000415">
    <property type="entry name" value="Nitroreductase-like"/>
</dbReference>
<evidence type="ECO:0000259" key="8">
    <source>
        <dbReference type="Pfam" id="PF00881"/>
    </source>
</evidence>
<accession>A0A2T4UJA6</accession>
<dbReference type="EMBL" id="PYYB01000001">
    <property type="protein sequence ID" value="PTL59309.1"/>
    <property type="molecule type" value="Genomic_DNA"/>
</dbReference>
<protein>
    <recommendedName>
        <fullName evidence="8">Nitroreductase domain-containing protein</fullName>
    </recommendedName>
</protein>
<feature type="domain" description="Nitroreductase" evidence="8">
    <location>
        <begin position="7"/>
        <end position="151"/>
    </location>
</feature>
<dbReference type="InterPro" id="IPR052530">
    <property type="entry name" value="NAD(P)H_nitroreductase"/>
</dbReference>
<evidence type="ECO:0000313" key="10">
    <source>
        <dbReference type="Proteomes" id="UP000240739"/>
    </source>
</evidence>
<dbReference type="PANTHER" id="PTHR43821">
    <property type="entry name" value="NAD(P)H NITROREDUCTASE YDJA-RELATED"/>
    <property type="match status" value="1"/>
</dbReference>
<evidence type="ECO:0000256" key="1">
    <source>
        <dbReference type="ARBA" id="ARBA00001917"/>
    </source>
</evidence>
<dbReference type="CDD" id="cd02135">
    <property type="entry name" value="YdjA-like"/>
    <property type="match status" value="1"/>
</dbReference>
<sequence>MDLETAVRTRRTHKAYGETPVDRATLEELFELATWAPNHHLTNPWRFRVLGPGSLARLKQAADAQIAGSGAKLDRAPTLVAVSYVTSPQDPVVDEEDLCSAAVAAYLVLLGAHARGLAGYWRTPAVLRIPQGRAALGMGEDERALGLLHLGEPRQEQRVPERAGLDLVAHWLD</sequence>
<evidence type="ECO:0000256" key="6">
    <source>
        <dbReference type="ARBA" id="ARBA00023002"/>
    </source>
</evidence>
<dbReference type="InterPro" id="IPR029479">
    <property type="entry name" value="Nitroreductase"/>
</dbReference>
<keyword evidence="4" id="KW-0288">FMN</keyword>
<name>A0A2T4UJA6_9ACTN</name>
<proteinExistence type="inferred from homology"/>
<evidence type="ECO:0000256" key="4">
    <source>
        <dbReference type="ARBA" id="ARBA00022643"/>
    </source>
</evidence>
<organism evidence="9 10">
    <name type="scientific">Paraconexibacter algicola</name>
    <dbReference type="NCBI Taxonomy" id="2133960"/>
    <lineage>
        <taxon>Bacteria</taxon>
        <taxon>Bacillati</taxon>
        <taxon>Actinomycetota</taxon>
        <taxon>Thermoleophilia</taxon>
        <taxon>Solirubrobacterales</taxon>
        <taxon>Paraconexibacteraceae</taxon>
        <taxon>Paraconexibacter</taxon>
    </lineage>
</organism>
<dbReference type="GO" id="GO:0016491">
    <property type="term" value="F:oxidoreductase activity"/>
    <property type="evidence" value="ECO:0007669"/>
    <property type="project" value="UniProtKB-KW"/>
</dbReference>
<dbReference type="Gene3D" id="3.40.109.10">
    <property type="entry name" value="NADH Oxidase"/>
    <property type="match status" value="1"/>
</dbReference>
<dbReference type="AlphaFoldDB" id="A0A2T4UJA6"/>
<keyword evidence="10" id="KW-1185">Reference proteome</keyword>
<dbReference type="SUPFAM" id="SSF55469">
    <property type="entry name" value="FMN-dependent nitroreductase-like"/>
    <property type="match status" value="1"/>
</dbReference>
<keyword evidence="6" id="KW-0560">Oxidoreductase</keyword>
<keyword evidence="7" id="KW-0520">NAD</keyword>
<comment type="similarity">
    <text evidence="2">Belongs to the nitroreductase family.</text>
</comment>
<reference evidence="9 10" key="1">
    <citation type="submission" date="2018-03" db="EMBL/GenBank/DDBJ databases">
        <title>Aquarubrobacter algicola gen. nov., sp. nov., a novel actinobacterium isolated from shallow eutrophic lake during the end of cyanobacterial harmful algal blooms.</title>
        <authorList>
            <person name="Chun S.J."/>
        </authorList>
    </citation>
    <scope>NUCLEOTIDE SEQUENCE [LARGE SCALE GENOMIC DNA]</scope>
    <source>
        <strain evidence="9 10">Seoho-28</strain>
    </source>
</reference>
<keyword evidence="5" id="KW-0521">NADP</keyword>
<evidence type="ECO:0000256" key="5">
    <source>
        <dbReference type="ARBA" id="ARBA00022857"/>
    </source>
</evidence>
<comment type="caution">
    <text evidence="9">The sequence shown here is derived from an EMBL/GenBank/DDBJ whole genome shotgun (WGS) entry which is preliminary data.</text>
</comment>
<gene>
    <name evidence="9" type="ORF">C7Y72_06415</name>
</gene>
<evidence type="ECO:0000313" key="9">
    <source>
        <dbReference type="EMBL" id="PTL59309.1"/>
    </source>
</evidence>